<dbReference type="InterPro" id="IPR005303">
    <property type="entry name" value="MOCOS_middle"/>
</dbReference>
<dbReference type="OrthoDB" id="581532at2"/>
<accession>A0A1H9CYF1</accession>
<dbReference type="Pfam" id="PF03476">
    <property type="entry name" value="MOSC_N"/>
    <property type="match status" value="1"/>
</dbReference>
<organism evidence="2 3">
    <name type="scientific">Neolewinella agarilytica</name>
    <dbReference type="NCBI Taxonomy" id="478744"/>
    <lineage>
        <taxon>Bacteria</taxon>
        <taxon>Pseudomonadati</taxon>
        <taxon>Bacteroidota</taxon>
        <taxon>Saprospiria</taxon>
        <taxon>Saprospirales</taxon>
        <taxon>Lewinellaceae</taxon>
        <taxon>Neolewinella</taxon>
    </lineage>
</organism>
<dbReference type="EMBL" id="FOFB01000005">
    <property type="protein sequence ID" value="SEQ06240.1"/>
    <property type="molecule type" value="Genomic_DNA"/>
</dbReference>
<evidence type="ECO:0000313" key="3">
    <source>
        <dbReference type="Proteomes" id="UP000199021"/>
    </source>
</evidence>
<dbReference type="GO" id="GO:0003824">
    <property type="term" value="F:catalytic activity"/>
    <property type="evidence" value="ECO:0007669"/>
    <property type="project" value="InterPro"/>
</dbReference>
<proteinExistence type="predicted"/>
<reference evidence="3" key="1">
    <citation type="submission" date="2016-10" db="EMBL/GenBank/DDBJ databases">
        <authorList>
            <person name="Varghese N."/>
            <person name="Submissions S."/>
        </authorList>
    </citation>
    <scope>NUCLEOTIDE SEQUENCE [LARGE SCALE GENOMIC DNA]</scope>
    <source>
        <strain evidence="3">DSM 24740</strain>
    </source>
</reference>
<name>A0A1H9CYF1_9BACT</name>
<keyword evidence="3" id="KW-1185">Reference proteome</keyword>
<gene>
    <name evidence="2" type="ORF">SAMN05444359_10569</name>
</gene>
<dbReference type="GO" id="GO:0030151">
    <property type="term" value="F:molybdenum ion binding"/>
    <property type="evidence" value="ECO:0007669"/>
    <property type="project" value="InterPro"/>
</dbReference>
<dbReference type="SUPFAM" id="SSF50800">
    <property type="entry name" value="PK beta-barrel domain-like"/>
    <property type="match status" value="1"/>
</dbReference>
<dbReference type="InterPro" id="IPR011037">
    <property type="entry name" value="Pyrv_Knase-like_insert_dom_sf"/>
</dbReference>
<dbReference type="InterPro" id="IPR005302">
    <property type="entry name" value="MoCF_Sase_C"/>
</dbReference>
<sequence length="268" mass="29495">MFVSSLYCYPVKSLGGQSAQTLTPEGRGFKDDRRWMFVEENGQFISCRAVPGLLLFSAEVAGDELRFRRIADGALLGAVAGAREGIKRIEVSVWDDNFQASLIDVPGLDQLTETLGIPGARLVYMGPEDVRPVDPRYAKAGEEVSFADGYPYLITNTASLDDLASRLGEASLDERRFRPNIVVSTDTPWAEDDWTALQLGSHRFRLPKPCARCIMVTIQPETGEKDLRVLAELSRYRKVGNKVMFGMNGCWEGGEGVLQVGDTVTPPA</sequence>
<protein>
    <recommendedName>
        <fullName evidence="1">MOSC domain-containing protein</fullName>
    </recommendedName>
</protein>
<dbReference type="SUPFAM" id="SSF141673">
    <property type="entry name" value="MOSC N-terminal domain-like"/>
    <property type="match status" value="1"/>
</dbReference>
<dbReference type="GO" id="GO:0030170">
    <property type="term" value="F:pyridoxal phosphate binding"/>
    <property type="evidence" value="ECO:0007669"/>
    <property type="project" value="InterPro"/>
</dbReference>
<dbReference type="AlphaFoldDB" id="A0A1H9CYF1"/>
<dbReference type="PANTHER" id="PTHR14237:SF19">
    <property type="entry name" value="MITOCHONDRIAL AMIDOXIME REDUCING COMPONENT 1"/>
    <property type="match status" value="1"/>
</dbReference>
<dbReference type="PANTHER" id="PTHR14237">
    <property type="entry name" value="MOLYBDOPTERIN COFACTOR SULFURASE MOSC"/>
    <property type="match status" value="1"/>
</dbReference>
<dbReference type="RefSeq" id="WP_090166329.1">
    <property type="nucleotide sequence ID" value="NZ_FOFB01000005.1"/>
</dbReference>
<dbReference type="Proteomes" id="UP000199021">
    <property type="component" value="Unassembled WGS sequence"/>
</dbReference>
<dbReference type="Pfam" id="PF03473">
    <property type="entry name" value="MOSC"/>
    <property type="match status" value="1"/>
</dbReference>
<evidence type="ECO:0000313" key="2">
    <source>
        <dbReference type="EMBL" id="SEQ06240.1"/>
    </source>
</evidence>
<dbReference type="InParanoid" id="A0A1H9CYF1"/>
<dbReference type="STRING" id="478744.SAMN05444359_10569"/>
<feature type="domain" description="MOSC" evidence="1">
    <location>
        <begin position="103"/>
        <end position="267"/>
    </location>
</feature>
<evidence type="ECO:0000259" key="1">
    <source>
        <dbReference type="PROSITE" id="PS51340"/>
    </source>
</evidence>
<dbReference type="PROSITE" id="PS51340">
    <property type="entry name" value="MOSC"/>
    <property type="match status" value="1"/>
</dbReference>